<feature type="compositionally biased region" description="Low complexity" evidence="1">
    <location>
        <begin position="8"/>
        <end position="21"/>
    </location>
</feature>
<evidence type="ECO:0000313" key="2">
    <source>
        <dbReference type="EMBL" id="KNZ52427.1"/>
    </source>
</evidence>
<protein>
    <recommendedName>
        <fullName evidence="4">F-box domain-containing protein</fullName>
    </recommendedName>
</protein>
<dbReference type="AlphaFoldDB" id="A0A0L6UW28"/>
<organism evidence="2 3">
    <name type="scientific">Puccinia sorghi</name>
    <dbReference type="NCBI Taxonomy" id="27349"/>
    <lineage>
        <taxon>Eukaryota</taxon>
        <taxon>Fungi</taxon>
        <taxon>Dikarya</taxon>
        <taxon>Basidiomycota</taxon>
        <taxon>Pucciniomycotina</taxon>
        <taxon>Pucciniomycetes</taxon>
        <taxon>Pucciniales</taxon>
        <taxon>Pucciniaceae</taxon>
        <taxon>Puccinia</taxon>
    </lineage>
</organism>
<evidence type="ECO:0000256" key="1">
    <source>
        <dbReference type="SAM" id="MobiDB-lite"/>
    </source>
</evidence>
<proteinExistence type="predicted"/>
<dbReference type="OrthoDB" id="10498448at2759"/>
<name>A0A0L6UW28_9BASI</name>
<evidence type="ECO:0008006" key="4">
    <source>
        <dbReference type="Google" id="ProtNLM"/>
    </source>
</evidence>
<comment type="caution">
    <text evidence="2">The sequence shown here is derived from an EMBL/GenBank/DDBJ whole genome shotgun (WGS) entry which is preliminary data.</text>
</comment>
<accession>A0A0L6UW28</accession>
<gene>
    <name evidence="2" type="ORF">VP01_357g6</name>
</gene>
<evidence type="ECO:0000313" key="3">
    <source>
        <dbReference type="Proteomes" id="UP000037035"/>
    </source>
</evidence>
<dbReference type="Gene3D" id="3.80.10.10">
    <property type="entry name" value="Ribonuclease Inhibitor"/>
    <property type="match status" value="1"/>
</dbReference>
<dbReference type="InterPro" id="IPR032675">
    <property type="entry name" value="LRR_dom_sf"/>
</dbReference>
<keyword evidence="3" id="KW-1185">Reference proteome</keyword>
<dbReference type="VEuPathDB" id="FungiDB:VP01_357g6"/>
<reference evidence="2 3" key="1">
    <citation type="submission" date="2015-08" db="EMBL/GenBank/DDBJ databases">
        <title>Next Generation Sequencing and Analysis of the Genome of Puccinia sorghi L Schw, the Causal Agent of Maize Common Rust.</title>
        <authorList>
            <person name="Rochi L."/>
            <person name="Burguener G."/>
            <person name="Darino M."/>
            <person name="Turjanski A."/>
            <person name="Kreff E."/>
            <person name="Dieguez M.J."/>
            <person name="Sacco F."/>
        </authorList>
    </citation>
    <scope>NUCLEOTIDE SEQUENCE [LARGE SCALE GENOMIC DNA]</scope>
    <source>
        <strain evidence="2 3">RO10H11247</strain>
    </source>
</reference>
<dbReference type="Proteomes" id="UP000037035">
    <property type="component" value="Unassembled WGS sequence"/>
</dbReference>
<feature type="region of interest" description="Disordered" evidence="1">
    <location>
        <begin position="1"/>
        <end position="26"/>
    </location>
</feature>
<sequence>MSSHEEPQSSTPPTAPSAPEKSPYDTITIGRSADASANQRATSLIADLKRRCQAGLTPQCRILKVDGLWTWGRLNQCHLTTKTEFKHLDSLLDIFSQTIVCLDIQAVNFFTLPKETIAKIGGLQNLQTLRIRISFTKGSSFRGIPHDPSTIPTRLPTDTECLAALLKAARGVTSLDLTDFRPVCSPESLCVHLGRIQFNAIRKLKIDVKTEGNLTNAGIVSLSTRLPSLTTLEVGGLGYDGSALVPIFDIISQKLEQLVINDARVLRPLLEINFPKLRVLKLQDWDEYVNEFWQQPMFSQGALEVIELHCLPYHKRGNSCLRIRLDELPKLKRAIYHDAVRHPPPAHQLRMCQTKGVKCSLLPHHNDENAGKS</sequence>
<dbReference type="EMBL" id="LAVV01008590">
    <property type="protein sequence ID" value="KNZ52427.1"/>
    <property type="molecule type" value="Genomic_DNA"/>
</dbReference>
<dbReference type="SUPFAM" id="SSF52047">
    <property type="entry name" value="RNI-like"/>
    <property type="match status" value="1"/>
</dbReference>